<feature type="compositionally biased region" description="Low complexity" evidence="1">
    <location>
        <begin position="415"/>
        <end position="424"/>
    </location>
</feature>
<protein>
    <submittedName>
        <fullName evidence="3">Uncharacterized protein</fullName>
    </submittedName>
</protein>
<proteinExistence type="predicted"/>
<sequence length="847" mass="90330">MIAFIRCKIVVIPLVWNVAMLAGSKTSVPRHQNRFRHGAPWEPHPHVRVKQELEGNVSHDRAIFRTGTSGRTSIVRTSSTFKVQLIKPTESGSQKSYDKLLVYLPGTDGTGQAILPQIPALHGLGYDVWCLYMPPDDRSDWEQLTTQLSLLLRELQRHWRGTHSAAAAGEGEQPRVTIIAESFGCCLALRLAASRAGPEQLDRLVLLNPATSFNDSLSGLSSLIAATNLLSLFPKDWYAVAQATLLPLLVDGVRVDEANQRLLQSMILMEPPPSSQSFGFGSAKSLGPVTAAPLEAAPAAPNAGAPATGTVSSGDAGSAGLYYAPAAAANFRTNLLRSGDPGEEVLRCVTTPVLLITSARDRLLPSITEGARLGRALPNARRYILPDSGHAALLERGINLAAIMQATGFTGDAPLALPPSGSAPTRPAGLAGRRNKPRAAAMVASTSQTAAVSAPAAAHAGASMEPAPIPTFADASSVSVSGSSTHEFPAKASGQKGRSAAAPGDPVPESNGNASRGRRLGNHRESFDNGGGGKVGGDEDQPSTDIDSAFDDWCQKLVPWRDIVSPVVLGFEHLPPPGSPDFFRPMLFVGNHQKMGFYDTPLLVYELYVRGYRVRGLAHPGHWAGPFGRWFESFGSVKASPMAAFRLLRSSEKVLLFPGGAKEVVKKRGQEYTLLWKESPDFVRLAARCNALIVPFAAVGADDAYDVIMDTDEVIAHPVLGPLTTGLLSRVSNALDPAESIFPITSLPVVGLPTPIPIPNLQRLYFQFTPPIDPRALGTNINDPQQVQELYDCVKGRVTQCMAELLAVRDADEDSQLGARLAKSLQRIAPLLGAAAAPVFSPQTKDK</sequence>
<dbReference type="OrthoDB" id="44277at2759"/>
<name>A0A8J4DI97_9CHLO</name>
<feature type="region of interest" description="Disordered" evidence="1">
    <location>
        <begin position="475"/>
        <end position="546"/>
    </location>
</feature>
<dbReference type="Gene3D" id="3.40.50.1820">
    <property type="entry name" value="alpha/beta hydrolase"/>
    <property type="match status" value="1"/>
</dbReference>
<dbReference type="EMBL" id="BNCQ01000007">
    <property type="protein sequence ID" value="GIM00165.1"/>
    <property type="molecule type" value="Genomic_DNA"/>
</dbReference>
<dbReference type="PANTHER" id="PTHR22753:SF48">
    <property type="entry name" value="PHOSPHOLIPID_GLYCEROL ACYLTRANSFERASE DOMAIN-CONTAINING PROTEIN"/>
    <property type="match status" value="1"/>
</dbReference>
<dbReference type="InterPro" id="IPR000073">
    <property type="entry name" value="AB_hydrolase_1"/>
</dbReference>
<dbReference type="SMART" id="SM00563">
    <property type="entry name" value="PlsC"/>
    <property type="match status" value="1"/>
</dbReference>
<reference evidence="3" key="1">
    <citation type="journal article" date="2021" name="Proc. Natl. Acad. Sci. U.S.A.">
        <title>Three genomes in the algal genus Volvox reveal the fate of a haploid sex-determining region after a transition to homothallism.</title>
        <authorList>
            <person name="Yamamoto K."/>
            <person name="Hamaji T."/>
            <person name="Kawai-Toyooka H."/>
            <person name="Matsuzaki R."/>
            <person name="Takahashi F."/>
            <person name="Nishimura Y."/>
            <person name="Kawachi M."/>
            <person name="Noguchi H."/>
            <person name="Minakuchi Y."/>
            <person name="Umen J.G."/>
            <person name="Toyoda A."/>
            <person name="Nozaki H."/>
        </authorList>
    </citation>
    <scope>NUCLEOTIDE SEQUENCE</scope>
    <source>
        <strain evidence="3">NIES-3785</strain>
    </source>
</reference>
<feature type="region of interest" description="Disordered" evidence="1">
    <location>
        <begin position="415"/>
        <end position="446"/>
    </location>
</feature>
<dbReference type="GO" id="GO:0016020">
    <property type="term" value="C:membrane"/>
    <property type="evidence" value="ECO:0007669"/>
    <property type="project" value="TreeGrafter"/>
</dbReference>
<evidence type="ECO:0000256" key="1">
    <source>
        <dbReference type="SAM" id="MobiDB-lite"/>
    </source>
</evidence>
<keyword evidence="2" id="KW-0732">Signal</keyword>
<dbReference type="InterPro" id="IPR002123">
    <property type="entry name" value="Plipid/glycerol_acylTrfase"/>
</dbReference>
<dbReference type="InterPro" id="IPR029058">
    <property type="entry name" value="AB_hydrolase_fold"/>
</dbReference>
<dbReference type="PANTHER" id="PTHR22753">
    <property type="entry name" value="TRANSMEMBRANE PROTEIN 68"/>
    <property type="match status" value="1"/>
</dbReference>
<feature type="signal peptide" evidence="2">
    <location>
        <begin position="1"/>
        <end position="26"/>
    </location>
</feature>
<evidence type="ECO:0000313" key="3">
    <source>
        <dbReference type="EMBL" id="GIM00165.1"/>
    </source>
</evidence>
<evidence type="ECO:0000256" key="2">
    <source>
        <dbReference type="SAM" id="SignalP"/>
    </source>
</evidence>
<comment type="caution">
    <text evidence="3">The sequence shown here is derived from an EMBL/GenBank/DDBJ whole genome shotgun (WGS) entry which is preliminary data.</text>
</comment>
<dbReference type="Pfam" id="PF00561">
    <property type="entry name" value="Abhydrolase_1"/>
    <property type="match status" value="1"/>
</dbReference>
<accession>A0A8J4DI97</accession>
<dbReference type="GO" id="GO:0016746">
    <property type="term" value="F:acyltransferase activity"/>
    <property type="evidence" value="ECO:0007669"/>
    <property type="project" value="InterPro"/>
</dbReference>
<organism evidence="3 4">
    <name type="scientific">Volvox reticuliferus</name>
    <dbReference type="NCBI Taxonomy" id="1737510"/>
    <lineage>
        <taxon>Eukaryota</taxon>
        <taxon>Viridiplantae</taxon>
        <taxon>Chlorophyta</taxon>
        <taxon>core chlorophytes</taxon>
        <taxon>Chlorophyceae</taxon>
        <taxon>CS clade</taxon>
        <taxon>Chlamydomonadales</taxon>
        <taxon>Volvocaceae</taxon>
        <taxon>Volvox</taxon>
    </lineage>
</organism>
<dbReference type="SUPFAM" id="SSF53474">
    <property type="entry name" value="alpha/beta-Hydrolases"/>
    <property type="match status" value="1"/>
</dbReference>
<dbReference type="AlphaFoldDB" id="A0A8J4DI97"/>
<gene>
    <name evidence="3" type="ORF">Vretimale_5333</name>
</gene>
<dbReference type="CDD" id="cd07987">
    <property type="entry name" value="LPLAT_MGAT-like"/>
    <property type="match status" value="1"/>
</dbReference>
<feature type="chain" id="PRO_5043366635" evidence="2">
    <location>
        <begin position="27"/>
        <end position="847"/>
    </location>
</feature>
<dbReference type="Proteomes" id="UP000722791">
    <property type="component" value="Unassembled WGS sequence"/>
</dbReference>
<evidence type="ECO:0000313" key="4">
    <source>
        <dbReference type="Proteomes" id="UP000722791"/>
    </source>
</evidence>